<evidence type="ECO:0000313" key="1">
    <source>
        <dbReference type="EMBL" id="KDQ25257.1"/>
    </source>
</evidence>
<dbReference type="EMBL" id="KL198010">
    <property type="protein sequence ID" value="KDQ25257.1"/>
    <property type="molecule type" value="Genomic_DNA"/>
</dbReference>
<name>A0A067NMD3_PLEO1</name>
<proteinExistence type="predicted"/>
<dbReference type="InParanoid" id="A0A067NMD3"/>
<evidence type="ECO:0000313" key="2">
    <source>
        <dbReference type="Proteomes" id="UP000027073"/>
    </source>
</evidence>
<dbReference type="HOGENOM" id="CLU_059867_0_0_1"/>
<gene>
    <name evidence="1" type="ORF">PLEOSDRAFT_1045219</name>
</gene>
<sequence length="389" mass="44020">PAGLTTIEFLGLDEVLQVLVVRPDLERSLRAFKVVPPFFECPDDRKHLLVVYFVVPLHSLVECDRMPFTIIRIQLRQDRTRSVIRRVRFNPVWPILLRKDQNGLRSDQLLDPKKCGLSGVVPLPFLCASEVEERPGDMRVVLDEAAVEIDEPEEGLEFSPSPGGRPVRDSGNLHGIHLDLTLRDDNSEILHLGLLEFALVCSEEELVLLEDLQDTPEDPAMLFARLGVDQNVIQIDNDHTFRNELPEEVVHHGLEGGWAIQHYQRFEESTRSPERGLPLVALLDPDVVETPPDVELGEVASVPEFIHQVRDERKWVPILNRHVVELPVVLDQAERSVLLLNKEHRGSHGRLAGADPASPEIFLQKLVQLFLLCGGQRVAFGRGRFRSVH</sequence>
<protein>
    <submittedName>
        <fullName evidence="1">Uncharacterized protein</fullName>
    </submittedName>
</protein>
<reference evidence="2" key="1">
    <citation type="journal article" date="2014" name="Proc. Natl. Acad. Sci. U.S.A.">
        <title>Extensive sampling of basidiomycete genomes demonstrates inadequacy of the white-rot/brown-rot paradigm for wood decay fungi.</title>
        <authorList>
            <person name="Riley R."/>
            <person name="Salamov A.A."/>
            <person name="Brown D.W."/>
            <person name="Nagy L.G."/>
            <person name="Floudas D."/>
            <person name="Held B.W."/>
            <person name="Levasseur A."/>
            <person name="Lombard V."/>
            <person name="Morin E."/>
            <person name="Otillar R."/>
            <person name="Lindquist E.A."/>
            <person name="Sun H."/>
            <person name="LaButti K.M."/>
            <person name="Schmutz J."/>
            <person name="Jabbour D."/>
            <person name="Luo H."/>
            <person name="Baker S.E."/>
            <person name="Pisabarro A.G."/>
            <person name="Walton J.D."/>
            <person name="Blanchette R.A."/>
            <person name="Henrissat B."/>
            <person name="Martin F."/>
            <person name="Cullen D."/>
            <person name="Hibbett D.S."/>
            <person name="Grigoriev I.V."/>
        </authorList>
    </citation>
    <scope>NUCLEOTIDE SEQUENCE [LARGE SCALE GENOMIC DNA]</scope>
    <source>
        <strain evidence="2">PC15</strain>
    </source>
</reference>
<dbReference type="AlphaFoldDB" id="A0A067NMD3"/>
<dbReference type="VEuPathDB" id="FungiDB:PLEOSDRAFT_1045219"/>
<feature type="non-terminal residue" evidence="1">
    <location>
        <position position="1"/>
    </location>
</feature>
<accession>A0A067NMD3</accession>
<organism evidence="1 2">
    <name type="scientific">Pleurotus ostreatus (strain PC15)</name>
    <name type="common">Oyster mushroom</name>
    <dbReference type="NCBI Taxonomy" id="1137138"/>
    <lineage>
        <taxon>Eukaryota</taxon>
        <taxon>Fungi</taxon>
        <taxon>Dikarya</taxon>
        <taxon>Basidiomycota</taxon>
        <taxon>Agaricomycotina</taxon>
        <taxon>Agaricomycetes</taxon>
        <taxon>Agaricomycetidae</taxon>
        <taxon>Agaricales</taxon>
        <taxon>Pleurotineae</taxon>
        <taxon>Pleurotaceae</taxon>
        <taxon>Pleurotus</taxon>
    </lineage>
</organism>
<dbReference type="Proteomes" id="UP000027073">
    <property type="component" value="Unassembled WGS sequence"/>
</dbReference>